<evidence type="ECO:0000256" key="1">
    <source>
        <dbReference type="SAM" id="MobiDB-lite"/>
    </source>
</evidence>
<reference evidence="2" key="1">
    <citation type="submission" date="2020-06" db="EMBL/GenBank/DDBJ databases">
        <title>WGS assembly of Ceratodon purpureus strain R40.</title>
        <authorList>
            <person name="Carey S.B."/>
            <person name="Jenkins J."/>
            <person name="Shu S."/>
            <person name="Lovell J.T."/>
            <person name="Sreedasyam A."/>
            <person name="Maumus F."/>
            <person name="Tiley G.P."/>
            <person name="Fernandez-Pozo N."/>
            <person name="Barry K."/>
            <person name="Chen C."/>
            <person name="Wang M."/>
            <person name="Lipzen A."/>
            <person name="Daum C."/>
            <person name="Saski C.A."/>
            <person name="Payton A.C."/>
            <person name="Mcbreen J.C."/>
            <person name="Conrad R.E."/>
            <person name="Kollar L.M."/>
            <person name="Olsson S."/>
            <person name="Huttunen S."/>
            <person name="Landis J.B."/>
            <person name="Wickett N.J."/>
            <person name="Johnson M.G."/>
            <person name="Rensing S.A."/>
            <person name="Grimwood J."/>
            <person name="Schmutz J."/>
            <person name="Mcdaniel S.F."/>
        </authorList>
    </citation>
    <scope>NUCLEOTIDE SEQUENCE</scope>
    <source>
        <strain evidence="2">R40</strain>
    </source>
</reference>
<dbReference type="EMBL" id="CM026421">
    <property type="protein sequence ID" value="KAG0593247.1"/>
    <property type="molecule type" value="Genomic_DNA"/>
</dbReference>
<dbReference type="AlphaFoldDB" id="A0A8T0JBS3"/>
<feature type="region of interest" description="Disordered" evidence="1">
    <location>
        <begin position="1"/>
        <end position="73"/>
    </location>
</feature>
<proteinExistence type="predicted"/>
<accession>A0A8T0JBS3</accession>
<feature type="compositionally biased region" description="Polar residues" evidence="1">
    <location>
        <begin position="38"/>
        <end position="73"/>
    </location>
</feature>
<feature type="compositionally biased region" description="Polar residues" evidence="1">
    <location>
        <begin position="18"/>
        <end position="30"/>
    </location>
</feature>
<sequence>MQSAAPDLVPEQGRSKAPATTNTSSGSAQMDPTPVPNARSNPPSGSEATQRGSSGEKQGQTLGQLMMPSSLSCNQTRSDTVCLSVCVCEELHRRGFTERCN</sequence>
<comment type="caution">
    <text evidence="2">The sequence shown here is derived from an EMBL/GenBank/DDBJ whole genome shotgun (WGS) entry which is preliminary data.</text>
</comment>
<protein>
    <submittedName>
        <fullName evidence="2">Uncharacterized protein</fullName>
    </submittedName>
</protein>
<gene>
    <name evidence="2" type="ORF">KC19_1G315400</name>
</gene>
<evidence type="ECO:0000313" key="2">
    <source>
        <dbReference type="EMBL" id="KAG0593247.1"/>
    </source>
</evidence>
<name>A0A8T0JBS3_CERPU</name>
<organism evidence="2 3">
    <name type="scientific">Ceratodon purpureus</name>
    <name type="common">Fire moss</name>
    <name type="synonym">Dicranum purpureum</name>
    <dbReference type="NCBI Taxonomy" id="3225"/>
    <lineage>
        <taxon>Eukaryota</taxon>
        <taxon>Viridiplantae</taxon>
        <taxon>Streptophyta</taxon>
        <taxon>Embryophyta</taxon>
        <taxon>Bryophyta</taxon>
        <taxon>Bryophytina</taxon>
        <taxon>Bryopsida</taxon>
        <taxon>Dicranidae</taxon>
        <taxon>Pseudoditrichales</taxon>
        <taxon>Ditrichaceae</taxon>
        <taxon>Ceratodon</taxon>
    </lineage>
</organism>
<dbReference type="Proteomes" id="UP000822688">
    <property type="component" value="Chromosome 1"/>
</dbReference>
<keyword evidence="3" id="KW-1185">Reference proteome</keyword>
<evidence type="ECO:0000313" key="3">
    <source>
        <dbReference type="Proteomes" id="UP000822688"/>
    </source>
</evidence>